<dbReference type="AlphaFoldDB" id="D0LID0"/>
<evidence type="ECO:0000313" key="1">
    <source>
        <dbReference type="EMBL" id="ACY16509.1"/>
    </source>
</evidence>
<sequence length="142" mass="16127">MRSGVRYALLAAMSLSPKQVPTPITLPFEKFWSWLQAHANCILRAGTPDTVLFDHEDFHWHLAAEDDATLVVQLVRGKELVSEMILLANEVAYVQCEMSEGDEYICECIMEGETSREVAYHFVMAHEYDEAEQSVVGGHWTH</sequence>
<organism evidence="1 2">
    <name type="scientific">Haliangium ochraceum (strain DSM 14365 / JCM 11303 / SMP-2)</name>
    <dbReference type="NCBI Taxonomy" id="502025"/>
    <lineage>
        <taxon>Bacteria</taxon>
        <taxon>Pseudomonadati</taxon>
        <taxon>Myxococcota</taxon>
        <taxon>Polyangia</taxon>
        <taxon>Haliangiales</taxon>
        <taxon>Kofleriaceae</taxon>
        <taxon>Haliangium</taxon>
    </lineage>
</organism>
<gene>
    <name evidence="1" type="ordered locus">Hoch_4010</name>
</gene>
<dbReference type="HOGENOM" id="CLU_1955017_0_0_7"/>
<proteinExistence type="predicted"/>
<dbReference type="Proteomes" id="UP000001880">
    <property type="component" value="Chromosome"/>
</dbReference>
<dbReference type="EMBL" id="CP001804">
    <property type="protein sequence ID" value="ACY16509.1"/>
    <property type="molecule type" value="Genomic_DNA"/>
</dbReference>
<evidence type="ECO:0000313" key="2">
    <source>
        <dbReference type="Proteomes" id="UP000001880"/>
    </source>
</evidence>
<name>D0LID0_HALO1</name>
<protein>
    <submittedName>
        <fullName evidence="1">Uncharacterized protein</fullName>
    </submittedName>
</protein>
<accession>D0LID0</accession>
<reference evidence="1 2" key="1">
    <citation type="journal article" date="2010" name="Stand. Genomic Sci.">
        <title>Complete genome sequence of Haliangium ochraceum type strain (SMP-2).</title>
        <authorList>
            <consortium name="US DOE Joint Genome Institute (JGI-PGF)"/>
            <person name="Ivanova N."/>
            <person name="Daum C."/>
            <person name="Lang E."/>
            <person name="Abt B."/>
            <person name="Kopitz M."/>
            <person name="Saunders E."/>
            <person name="Lapidus A."/>
            <person name="Lucas S."/>
            <person name="Glavina Del Rio T."/>
            <person name="Nolan M."/>
            <person name="Tice H."/>
            <person name="Copeland A."/>
            <person name="Cheng J.F."/>
            <person name="Chen F."/>
            <person name="Bruce D."/>
            <person name="Goodwin L."/>
            <person name="Pitluck S."/>
            <person name="Mavromatis K."/>
            <person name="Pati A."/>
            <person name="Mikhailova N."/>
            <person name="Chen A."/>
            <person name="Palaniappan K."/>
            <person name="Land M."/>
            <person name="Hauser L."/>
            <person name="Chang Y.J."/>
            <person name="Jeffries C.D."/>
            <person name="Detter J.C."/>
            <person name="Brettin T."/>
            <person name="Rohde M."/>
            <person name="Goker M."/>
            <person name="Bristow J."/>
            <person name="Markowitz V."/>
            <person name="Eisen J.A."/>
            <person name="Hugenholtz P."/>
            <person name="Kyrpides N.C."/>
            <person name="Klenk H.P."/>
        </authorList>
    </citation>
    <scope>NUCLEOTIDE SEQUENCE [LARGE SCALE GENOMIC DNA]</scope>
    <source>
        <strain evidence="2">DSM 14365 / CIP 107738 / JCM 11303 / AJ 13395 / SMP-2</strain>
    </source>
</reference>
<keyword evidence="2" id="KW-1185">Reference proteome</keyword>
<dbReference type="KEGG" id="hoh:Hoch_4010"/>
<dbReference type="eggNOG" id="ENOG50316UC">
    <property type="taxonomic scope" value="Bacteria"/>
</dbReference>
<dbReference type="STRING" id="502025.Hoch_4010"/>